<feature type="domain" description="FAD dependent oxidoreductase" evidence="1">
    <location>
        <begin position="14"/>
        <end position="312"/>
    </location>
</feature>
<dbReference type="HOGENOM" id="CLU_007884_4_3_7"/>
<feature type="non-terminal residue" evidence="2">
    <location>
        <position position="1"/>
    </location>
</feature>
<dbReference type="SUPFAM" id="SSF51905">
    <property type="entry name" value="FAD/NAD(P)-binding domain"/>
    <property type="match status" value="1"/>
</dbReference>
<dbReference type="Gene3D" id="3.30.9.10">
    <property type="entry name" value="D-Amino Acid Oxidase, subunit A, domain 2"/>
    <property type="match status" value="1"/>
</dbReference>
<dbReference type="Gene3D" id="3.50.50.60">
    <property type="entry name" value="FAD/NAD(P)-binding domain"/>
    <property type="match status" value="1"/>
</dbReference>
<organism evidence="2 3">
    <name type="scientific">Candidatus Entotheonella gemina</name>
    <dbReference type="NCBI Taxonomy" id="1429439"/>
    <lineage>
        <taxon>Bacteria</taxon>
        <taxon>Pseudomonadati</taxon>
        <taxon>Nitrospinota/Tectimicrobiota group</taxon>
        <taxon>Candidatus Tectimicrobiota</taxon>
        <taxon>Candidatus Entotheonellia</taxon>
        <taxon>Candidatus Entotheonellales</taxon>
        <taxon>Candidatus Entotheonellaceae</taxon>
        <taxon>Candidatus Entotheonella</taxon>
    </lineage>
</organism>
<protein>
    <recommendedName>
        <fullName evidence="1">FAD dependent oxidoreductase domain-containing protein</fullName>
    </recommendedName>
</protein>
<comment type="caution">
    <text evidence="2">The sequence shown here is derived from an EMBL/GenBank/DDBJ whole genome shotgun (WGS) entry which is preliminary data.</text>
</comment>
<dbReference type="GO" id="GO:0005737">
    <property type="term" value="C:cytoplasm"/>
    <property type="evidence" value="ECO:0007669"/>
    <property type="project" value="TreeGrafter"/>
</dbReference>
<keyword evidence="3" id="KW-1185">Reference proteome</keyword>
<reference evidence="2 3" key="1">
    <citation type="journal article" date="2014" name="Nature">
        <title>An environmental bacterial taxon with a large and distinct metabolic repertoire.</title>
        <authorList>
            <person name="Wilson M.C."/>
            <person name="Mori T."/>
            <person name="Ruckert C."/>
            <person name="Uria A.R."/>
            <person name="Helf M.J."/>
            <person name="Takada K."/>
            <person name="Gernert C."/>
            <person name="Steffens U.A."/>
            <person name="Heycke N."/>
            <person name="Schmitt S."/>
            <person name="Rinke C."/>
            <person name="Helfrich E.J."/>
            <person name="Brachmann A.O."/>
            <person name="Gurgui C."/>
            <person name="Wakimoto T."/>
            <person name="Kracht M."/>
            <person name="Crusemann M."/>
            <person name="Hentschel U."/>
            <person name="Abe I."/>
            <person name="Matsunaga S."/>
            <person name="Kalinowski J."/>
            <person name="Takeyama H."/>
            <person name="Piel J."/>
        </authorList>
    </citation>
    <scope>NUCLEOTIDE SEQUENCE [LARGE SCALE GENOMIC DNA]</scope>
    <source>
        <strain evidence="3">TSY2</strain>
    </source>
</reference>
<dbReference type="AlphaFoldDB" id="W4MCT7"/>
<evidence type="ECO:0000313" key="3">
    <source>
        <dbReference type="Proteomes" id="UP000019140"/>
    </source>
</evidence>
<sequence length="333" mass="36676">GLGKRGVRANGRDVRELPLMRAAYELWPDLHERIGAPTGYERAGNLHLMERDRDLAGASAQAWMQEQQGISTTLLSAAAVREMEPALSSRIRGALYCPDDGVADHTATTRALAQAAQRHGAVMREHTRVTQLERAGDRIVAVITAQEERIEVRRTVLLLANTFVPDLLQAQFGVMLPVWTMWPQIVLTEPVEPMPVHYLIGHASRLLAMKSTPDSRVMISGGWRGRLNPDTGRGEPQPDQVQGNVAEAVAVYPSLEGISVAEAKTDRRESMTVDGIPIIDRVPGLSNAVFATGWSGHGWAIAPAVNRLLADWVYSDRDVSELYPFRYSRFTAS</sequence>
<evidence type="ECO:0000313" key="2">
    <source>
        <dbReference type="EMBL" id="ETX07741.1"/>
    </source>
</evidence>
<dbReference type="EMBL" id="AZHX01000385">
    <property type="protein sequence ID" value="ETX07741.1"/>
    <property type="molecule type" value="Genomic_DNA"/>
</dbReference>
<proteinExistence type="predicted"/>
<accession>W4MCT7</accession>
<dbReference type="Proteomes" id="UP000019140">
    <property type="component" value="Unassembled WGS sequence"/>
</dbReference>
<evidence type="ECO:0000259" key="1">
    <source>
        <dbReference type="Pfam" id="PF01266"/>
    </source>
</evidence>
<dbReference type="InterPro" id="IPR036188">
    <property type="entry name" value="FAD/NAD-bd_sf"/>
</dbReference>
<dbReference type="PANTHER" id="PTHR13847">
    <property type="entry name" value="SARCOSINE DEHYDROGENASE-RELATED"/>
    <property type="match status" value="1"/>
</dbReference>
<dbReference type="InterPro" id="IPR006076">
    <property type="entry name" value="FAD-dep_OxRdtase"/>
</dbReference>
<gene>
    <name evidence="2" type="ORF">ETSY2_09505</name>
</gene>
<name>W4MCT7_9BACT</name>
<dbReference type="Pfam" id="PF01266">
    <property type="entry name" value="DAO"/>
    <property type="match status" value="1"/>
</dbReference>